<gene>
    <name evidence="2" type="ORF">L1O03_00110</name>
</gene>
<comment type="caution">
    <text evidence="2">The sequence shown here is derived from an EMBL/GenBank/DDBJ whole genome shotgun (WGS) entry which is preliminary data.</text>
</comment>
<keyword evidence="3" id="KW-1185">Reference proteome</keyword>
<proteinExistence type="predicted"/>
<reference evidence="2" key="1">
    <citation type="submission" date="2022-01" db="EMBL/GenBank/DDBJ databases">
        <title>Corynebacterium sp. nov isolated from isolated from the feces of the greater white-fronted geese (Anser albifrons) at Poyang Lake, PR China.</title>
        <authorList>
            <person name="Liu Q."/>
        </authorList>
    </citation>
    <scope>NUCLEOTIDE SEQUENCE</scope>
    <source>
        <strain evidence="2">JCM 32435</strain>
    </source>
</reference>
<name>A0A9X1QP23_9CORY</name>
<feature type="chain" id="PRO_5040847254" description="Secreted protein" evidence="1">
    <location>
        <begin position="29"/>
        <end position="142"/>
    </location>
</feature>
<accession>A0A9X1QP23</accession>
<dbReference type="RefSeq" id="WP_236117404.1">
    <property type="nucleotide sequence ID" value="NZ_JAKGSI010000001.1"/>
</dbReference>
<keyword evidence="1" id="KW-0732">Signal</keyword>
<dbReference type="EMBL" id="JAKGSI010000001">
    <property type="protein sequence ID" value="MCF4005590.1"/>
    <property type="molecule type" value="Genomic_DNA"/>
</dbReference>
<dbReference type="AlphaFoldDB" id="A0A9X1QP23"/>
<evidence type="ECO:0000313" key="2">
    <source>
        <dbReference type="EMBL" id="MCF4005590.1"/>
    </source>
</evidence>
<evidence type="ECO:0000256" key="1">
    <source>
        <dbReference type="SAM" id="SignalP"/>
    </source>
</evidence>
<evidence type="ECO:0000313" key="3">
    <source>
        <dbReference type="Proteomes" id="UP001139336"/>
    </source>
</evidence>
<evidence type="ECO:0008006" key="4">
    <source>
        <dbReference type="Google" id="ProtNLM"/>
    </source>
</evidence>
<dbReference type="Proteomes" id="UP001139336">
    <property type="component" value="Unassembled WGS sequence"/>
</dbReference>
<protein>
    <recommendedName>
        <fullName evidence="4">Secreted protein</fullName>
    </recommendedName>
</protein>
<sequence length="142" mass="15402">MSLTKARTRILGSILGCVIAVAPGNAQADPSDGIDWHIRGTVQGPMGEDLPLREGIHDDRTWGSGFGVRHIEEGHGYLPSLSEIEEGIRQSKECGNGLPDGDQKVVCNSELQGHKFRVVVTQRVDNRCPDGRPVGIITAFFE</sequence>
<organism evidence="2 3">
    <name type="scientific">Corynebacterium uropygiale</name>
    <dbReference type="NCBI Taxonomy" id="1775911"/>
    <lineage>
        <taxon>Bacteria</taxon>
        <taxon>Bacillati</taxon>
        <taxon>Actinomycetota</taxon>
        <taxon>Actinomycetes</taxon>
        <taxon>Mycobacteriales</taxon>
        <taxon>Corynebacteriaceae</taxon>
        <taxon>Corynebacterium</taxon>
    </lineage>
</organism>
<feature type="signal peptide" evidence="1">
    <location>
        <begin position="1"/>
        <end position="28"/>
    </location>
</feature>